<organism evidence="1 2">
    <name type="scientific">Ficus carica</name>
    <name type="common">Common fig</name>
    <dbReference type="NCBI Taxonomy" id="3494"/>
    <lineage>
        <taxon>Eukaryota</taxon>
        <taxon>Viridiplantae</taxon>
        <taxon>Streptophyta</taxon>
        <taxon>Embryophyta</taxon>
        <taxon>Tracheophyta</taxon>
        <taxon>Spermatophyta</taxon>
        <taxon>Magnoliopsida</taxon>
        <taxon>eudicotyledons</taxon>
        <taxon>Gunneridae</taxon>
        <taxon>Pentapetalae</taxon>
        <taxon>rosids</taxon>
        <taxon>fabids</taxon>
        <taxon>Rosales</taxon>
        <taxon>Moraceae</taxon>
        <taxon>Ficeae</taxon>
        <taxon>Ficus</taxon>
    </lineage>
</organism>
<sequence>MPVLVSENVSCHMDIEYVVCAEIAKVDSYWFLELRKFLGNSPQRKYFTLNYKNTEVLCEKLFDGKHPVCCNSCLKCWRHDLKAAKIESFGGIEDKQLLHFNMLLDTLPSLTKDQEVCINLEWEF</sequence>
<protein>
    <submittedName>
        <fullName evidence="1">Uncharacterized protein</fullName>
    </submittedName>
</protein>
<reference evidence="1" key="1">
    <citation type="submission" date="2023-07" db="EMBL/GenBank/DDBJ databases">
        <title>draft genome sequence of fig (Ficus carica).</title>
        <authorList>
            <person name="Takahashi T."/>
            <person name="Nishimura K."/>
        </authorList>
    </citation>
    <scope>NUCLEOTIDE SEQUENCE</scope>
</reference>
<comment type="caution">
    <text evidence="1">The sequence shown here is derived from an EMBL/GenBank/DDBJ whole genome shotgun (WGS) entry which is preliminary data.</text>
</comment>
<evidence type="ECO:0000313" key="2">
    <source>
        <dbReference type="Proteomes" id="UP001187192"/>
    </source>
</evidence>
<dbReference type="EMBL" id="BTGU01000899">
    <property type="protein sequence ID" value="GMN69655.1"/>
    <property type="molecule type" value="Genomic_DNA"/>
</dbReference>
<evidence type="ECO:0000313" key="1">
    <source>
        <dbReference type="EMBL" id="GMN69655.1"/>
    </source>
</evidence>
<proteinExistence type="predicted"/>
<dbReference type="Proteomes" id="UP001187192">
    <property type="component" value="Unassembled WGS sequence"/>
</dbReference>
<accession>A0AA88EAZ9</accession>
<keyword evidence="2" id="KW-1185">Reference proteome</keyword>
<name>A0AA88EAZ9_FICCA</name>
<dbReference type="AlphaFoldDB" id="A0AA88EAZ9"/>
<gene>
    <name evidence="1" type="ORF">TIFTF001_038706</name>
</gene>